<dbReference type="SMART" id="SM00342">
    <property type="entry name" value="HTH_ARAC"/>
    <property type="match status" value="1"/>
</dbReference>
<comment type="caution">
    <text evidence="7">The sequence shown here is derived from an EMBL/GenBank/DDBJ whole genome shotgun (WGS) entry which is preliminary data.</text>
</comment>
<keyword evidence="5" id="KW-0472">Membrane</keyword>
<dbReference type="PANTHER" id="PTHR43547">
    <property type="entry name" value="TWO-COMPONENT HISTIDINE KINASE"/>
    <property type="match status" value="1"/>
</dbReference>
<gene>
    <name evidence="7" type="ORF">H8744_02795</name>
</gene>
<dbReference type="SUPFAM" id="SSF63829">
    <property type="entry name" value="Calcium-dependent phosphotriesterase"/>
    <property type="match status" value="1"/>
</dbReference>
<keyword evidence="1" id="KW-0597">Phosphoprotein</keyword>
<evidence type="ECO:0000256" key="1">
    <source>
        <dbReference type="ARBA" id="ARBA00022553"/>
    </source>
</evidence>
<evidence type="ECO:0000313" key="7">
    <source>
        <dbReference type="EMBL" id="MBC8592184.1"/>
    </source>
</evidence>
<dbReference type="Proteomes" id="UP000651085">
    <property type="component" value="Unassembled WGS sequence"/>
</dbReference>
<dbReference type="SUPFAM" id="SSF75011">
    <property type="entry name" value="3-carboxy-cis,cis-mucoante lactonizing enzyme"/>
    <property type="match status" value="1"/>
</dbReference>
<dbReference type="InterPro" id="IPR018062">
    <property type="entry name" value="HTH_AraC-typ_CS"/>
</dbReference>
<reference evidence="7" key="1">
    <citation type="submission" date="2020-08" db="EMBL/GenBank/DDBJ databases">
        <title>Genome public.</title>
        <authorList>
            <person name="Liu C."/>
            <person name="Sun Q."/>
        </authorList>
    </citation>
    <scope>NUCLEOTIDE SEQUENCE</scope>
    <source>
        <strain evidence="7">N12</strain>
    </source>
</reference>
<protein>
    <submittedName>
        <fullName evidence="7">Helix-turn-helix domain-containing protein</fullName>
    </submittedName>
</protein>
<feature type="transmembrane region" description="Helical" evidence="5">
    <location>
        <begin position="794"/>
        <end position="815"/>
    </location>
</feature>
<dbReference type="GO" id="GO:0003700">
    <property type="term" value="F:DNA-binding transcription factor activity"/>
    <property type="evidence" value="ECO:0007669"/>
    <property type="project" value="InterPro"/>
</dbReference>
<sequence>MNRIRLFFWTILLPLINSYAFPDYDMTLLTMQNGLSDNTVTCIYKDADNFMWFGTDNGLNRYDGKTIRNFSNSSSHMRISEIKEISDSYLAILSDGKLQCFDRKRECFIPISHTSDHSAVQISHLLTDSSSQIWGITGKRMILYQYQEIKNRENEVTEIQLSVLRQKEFFLNNDQEALADFCYIGSLKKAGLITNRGRLILIPLHSLETDEIINLTDDLSFLEITSVYTDKYSLWVTTIAKGIYRIHFPNREIEHITYQDNPEKQQLSHTDVYQITPINETQYIAATWSGYTLLTCDKDTHRICKTNIYKTLSHTYRNIETRMLSAYYDRHHQLWLGTNGGGVIHMDLQTQPYRQFYQKRHNEICGITIDNEQYIWLATYHQGIMKSITPFNDYSVPDFHPTGPDDVRSKKTVLCTVKETNGTLWFGNHDGTITSYHPDTRKFQIHTIEDGENNLNSPVWTLFIDSMQRMWVGTEKGLFLYTLQTGKFRRLHIEESLKNEITKGLLIRAITGMANGDIWLGTSNAGICRVILSPDGNISSVRNGYEADAKIAPQSVRSLAASSDGNLYIGYMDGFAVLTPDSDRISNFYTTYNGLPNNYIGAITEDEKGRIWLGSNSGISLYNRNQHLFYNYYFTGSNRSVLSYKNLLLWGNNRSLTYFEPDNLSRSTTNEQVLITGMEVENRTVPINKQIHGQIILKRSITYTDSLVLNYTNREFTLTFNNLSYIPELQKYTYHLLPVQEEWLVAEEDAKATYSNLPEGDYLFEVKSIFPDGHSGKATSLKIKILPHWSHTPLFRLSFLLGLIGLSAYGFRLLLKRKKRKEEEMRIKQELLTVNEQHERLKHIYNATLMTKEETADEEKNNPFMQQVIHVIETNIPDENFNVKALAKELNMSQPTLYRRMKQCGELTVIDLIQSVRINKAAALLMENRYSIQEISAMVGYSDARTLRKHFTEQFGIPPSKYAEKKQNAKTDYLL</sequence>
<evidence type="ECO:0000256" key="5">
    <source>
        <dbReference type="SAM" id="Phobius"/>
    </source>
</evidence>
<evidence type="ECO:0000256" key="2">
    <source>
        <dbReference type="ARBA" id="ARBA00023015"/>
    </source>
</evidence>
<evidence type="ECO:0000259" key="6">
    <source>
        <dbReference type="PROSITE" id="PS01124"/>
    </source>
</evidence>
<dbReference type="AlphaFoldDB" id="A0A926INF1"/>
<dbReference type="InterPro" id="IPR011123">
    <property type="entry name" value="Y_Y_Y"/>
</dbReference>
<dbReference type="PROSITE" id="PS01124">
    <property type="entry name" value="HTH_ARAC_FAMILY_2"/>
    <property type="match status" value="1"/>
</dbReference>
<keyword evidence="4" id="KW-0804">Transcription</keyword>
<dbReference type="GO" id="GO:0000155">
    <property type="term" value="F:phosphorelay sensor kinase activity"/>
    <property type="evidence" value="ECO:0007669"/>
    <property type="project" value="TreeGrafter"/>
</dbReference>
<dbReference type="Gene3D" id="1.10.10.60">
    <property type="entry name" value="Homeodomain-like"/>
    <property type="match status" value="1"/>
</dbReference>
<dbReference type="Gene3D" id="2.60.40.10">
    <property type="entry name" value="Immunoglobulins"/>
    <property type="match status" value="1"/>
</dbReference>
<dbReference type="GO" id="GO:0043565">
    <property type="term" value="F:sequence-specific DNA binding"/>
    <property type="evidence" value="ECO:0007669"/>
    <property type="project" value="InterPro"/>
</dbReference>
<dbReference type="PANTHER" id="PTHR43547:SF2">
    <property type="entry name" value="HYBRID SIGNAL TRANSDUCTION HISTIDINE KINASE C"/>
    <property type="match status" value="1"/>
</dbReference>
<evidence type="ECO:0000256" key="3">
    <source>
        <dbReference type="ARBA" id="ARBA00023125"/>
    </source>
</evidence>
<proteinExistence type="predicted"/>
<evidence type="ECO:0000313" key="8">
    <source>
        <dbReference type="Proteomes" id="UP000651085"/>
    </source>
</evidence>
<name>A0A926INF1_9BACT</name>
<keyword evidence="8" id="KW-1185">Reference proteome</keyword>
<evidence type="ECO:0000256" key="4">
    <source>
        <dbReference type="ARBA" id="ARBA00023163"/>
    </source>
</evidence>
<keyword evidence="3" id="KW-0238">DNA-binding</keyword>
<feature type="domain" description="HTH araC/xylS-type" evidence="6">
    <location>
        <begin position="866"/>
        <end position="965"/>
    </location>
</feature>
<dbReference type="InterPro" id="IPR015943">
    <property type="entry name" value="WD40/YVTN_repeat-like_dom_sf"/>
</dbReference>
<dbReference type="Pfam" id="PF07495">
    <property type="entry name" value="Y_Y_Y"/>
    <property type="match status" value="1"/>
</dbReference>
<dbReference type="InterPro" id="IPR009057">
    <property type="entry name" value="Homeodomain-like_sf"/>
</dbReference>
<keyword evidence="5" id="KW-0812">Transmembrane</keyword>
<dbReference type="InterPro" id="IPR011110">
    <property type="entry name" value="Reg_prop"/>
</dbReference>
<dbReference type="InterPro" id="IPR018060">
    <property type="entry name" value="HTH_AraC"/>
</dbReference>
<dbReference type="PROSITE" id="PS00041">
    <property type="entry name" value="HTH_ARAC_FAMILY_1"/>
    <property type="match status" value="1"/>
</dbReference>
<dbReference type="SUPFAM" id="SSF46689">
    <property type="entry name" value="Homeodomain-like"/>
    <property type="match status" value="1"/>
</dbReference>
<dbReference type="InterPro" id="IPR013783">
    <property type="entry name" value="Ig-like_fold"/>
</dbReference>
<dbReference type="Pfam" id="PF12833">
    <property type="entry name" value="HTH_18"/>
    <property type="match status" value="1"/>
</dbReference>
<dbReference type="Pfam" id="PF07494">
    <property type="entry name" value="Reg_prop"/>
    <property type="match status" value="2"/>
</dbReference>
<organism evidence="7 8">
    <name type="scientific">Jilunia laotingensis</name>
    <dbReference type="NCBI Taxonomy" id="2763675"/>
    <lineage>
        <taxon>Bacteria</taxon>
        <taxon>Pseudomonadati</taxon>
        <taxon>Bacteroidota</taxon>
        <taxon>Bacteroidia</taxon>
        <taxon>Bacteroidales</taxon>
        <taxon>Bacteroidaceae</taxon>
        <taxon>Jilunia</taxon>
    </lineage>
</organism>
<dbReference type="Gene3D" id="2.130.10.10">
    <property type="entry name" value="YVTN repeat-like/Quinoprotein amine dehydrogenase"/>
    <property type="match status" value="2"/>
</dbReference>
<keyword evidence="5" id="KW-1133">Transmembrane helix</keyword>
<dbReference type="EMBL" id="JACRTF010000001">
    <property type="protein sequence ID" value="MBC8592184.1"/>
    <property type="molecule type" value="Genomic_DNA"/>
</dbReference>
<accession>A0A926INF1</accession>
<keyword evidence="2" id="KW-0805">Transcription regulation</keyword>